<gene>
    <name evidence="4" type="ORF">QB898_05840</name>
</gene>
<feature type="region of interest" description="Disordered" evidence="2">
    <location>
        <begin position="948"/>
        <end position="977"/>
    </location>
</feature>
<reference evidence="4 5" key="1">
    <citation type="submission" date="2023-04" db="EMBL/GenBank/DDBJ databases">
        <title>Ottowia paracancer sp. nov., isolated from human stomach.</title>
        <authorList>
            <person name="Song Y."/>
        </authorList>
    </citation>
    <scope>NUCLEOTIDE SEQUENCE [LARGE SCALE GENOMIC DNA]</scope>
    <source>
        <strain evidence="4 5">10c7w1</strain>
    </source>
</reference>
<dbReference type="NCBIfam" id="TIGR02675">
    <property type="entry name" value="tape_meas_nterm"/>
    <property type="match status" value="1"/>
</dbReference>
<protein>
    <submittedName>
        <fullName evidence="4">Tape measure protein</fullName>
    </submittedName>
</protein>
<feature type="coiled-coil region" evidence="1">
    <location>
        <begin position="832"/>
        <end position="859"/>
    </location>
</feature>
<dbReference type="PANTHER" id="PTHR38812">
    <property type="entry name" value="MU-LIKE PROPHAGE FLUMU PROTEIN GP42"/>
    <property type="match status" value="1"/>
</dbReference>
<dbReference type="RefSeq" id="WP_279524180.1">
    <property type="nucleotide sequence ID" value="NZ_JARVII010000009.1"/>
</dbReference>
<evidence type="ECO:0000256" key="2">
    <source>
        <dbReference type="SAM" id="MobiDB-lite"/>
    </source>
</evidence>
<feature type="domain" description="Tape measure protein N-terminal" evidence="3">
    <location>
        <begin position="225"/>
        <end position="414"/>
    </location>
</feature>
<evidence type="ECO:0000313" key="5">
    <source>
        <dbReference type="Proteomes" id="UP001237156"/>
    </source>
</evidence>
<proteinExistence type="predicted"/>
<organism evidence="4 5">
    <name type="scientific">Ottowia cancrivicina</name>
    <dbReference type="NCBI Taxonomy" id="3040346"/>
    <lineage>
        <taxon>Bacteria</taxon>
        <taxon>Pseudomonadati</taxon>
        <taxon>Pseudomonadota</taxon>
        <taxon>Betaproteobacteria</taxon>
        <taxon>Burkholderiales</taxon>
        <taxon>Comamonadaceae</taxon>
        <taxon>Ottowia</taxon>
    </lineage>
</organism>
<feature type="coiled-coil region" evidence="1">
    <location>
        <begin position="621"/>
        <end position="648"/>
    </location>
</feature>
<accession>A0AAW6RKJ7</accession>
<name>A0AAW6RKJ7_9BURK</name>
<dbReference type="PANTHER" id="PTHR38812:SF2">
    <property type="entry name" value="MU-LIKE PROPHAGE FLUMU PROTEIN GP42"/>
    <property type="match status" value="1"/>
</dbReference>
<evidence type="ECO:0000313" key="4">
    <source>
        <dbReference type="EMBL" id="MDG9699247.1"/>
    </source>
</evidence>
<feature type="compositionally biased region" description="Low complexity" evidence="2">
    <location>
        <begin position="956"/>
        <end position="971"/>
    </location>
</feature>
<dbReference type="EMBL" id="JARVII010000009">
    <property type="protein sequence ID" value="MDG9699247.1"/>
    <property type="molecule type" value="Genomic_DNA"/>
</dbReference>
<keyword evidence="5" id="KW-1185">Reference proteome</keyword>
<dbReference type="InterPro" id="IPR053058">
    <property type="entry name" value="Mulikevirus_tape_measure"/>
</dbReference>
<comment type="caution">
    <text evidence="4">The sequence shown here is derived from an EMBL/GenBank/DDBJ whole genome shotgun (WGS) entry which is preliminary data.</text>
</comment>
<keyword evidence="1" id="KW-0175">Coiled coil</keyword>
<dbReference type="AlphaFoldDB" id="A0AAW6RKJ7"/>
<dbReference type="InterPro" id="IPR013491">
    <property type="entry name" value="Tape_meas_N"/>
</dbReference>
<dbReference type="Proteomes" id="UP001237156">
    <property type="component" value="Unassembled WGS sequence"/>
</dbReference>
<sequence>MTEKGLEIKISADGEQARRSVQDVAGDIDQLAGTLGGELGQQAAQAAARLRELGRQQEATEAFLQLRTHVGDCGRTLKGLKEEANAWARQITQAGPPTAQEAAHLDKLRGAVAAASAHLAEQRSQLKQAAAHMQRHGVATQGASRALDGINSEIRATAQGVAALHPKLTAAVQGWQGLGASAGQASAALGKTRRGLTSISEQLNQARQAAGRMGAALAGAFSFGQAVQVAADMEKLQAGLQAVTGDAARARAEMDFVRRTASAAGVDVTAAASAYLGLAAATKGTAVEGQAARDVFAAVSAAMARAGKSSAETQNALTALAQMASKGVVSMEEMRGQLGEALPGAFQAAAQGMGITVQELGKLIESGQLTAQDIFPALARGLGEIYGGAPAAQTLSQEITGIKNAFADMADRIGQAGGLDALKRGAEVAQTAITLLGDALVTTGKSLGALMGAVATLDFSGLKQAFADIEAESREKLLAAAQHNDTLRSYMAAMGNEATRAALAAQQQGQAVQQAAEQAAESGTSYAALSAAYAEVNTEMQAQIALADKEITAAQARGQAAIAEARLKGDEALLRQAIGQAALQEADAIERLALQRQGELLSLRAELRSKQQLLAAQGDLSDERRKELEQLQTLIEKKQIDADRTRAQAAAARDSARAKGEEAQAAQAALTAAQASLTARLADARASVSLLQTQKDLAGQSVELARLMGNEEAARQARIQQLRIDIQLTRAKAEVMRTEAQGAIEVAQATRAELAARGALTALKRAELDATIKLAQAKLKEADALRQSARLIDQTIHNLRNYGQQAAASGQQAANAYAQTASAAESAADRIVAAKQREIEASKRAQQQREEEAKAYRERWNVDESGLTRNTAGRTASAQEPQALFNQRLIRYWGEDMLGSEAARQATTLRQKLEYYASIGVSSSPDGSLAAMKAELERLMRVMQAERMARSEASRAQRQGTGVPPAAPSAATGGGQQNVVNIHIGGAKHAVRTDAAGAKALQSALRELQQASQRAA</sequence>
<dbReference type="Pfam" id="PF20155">
    <property type="entry name" value="TMP_3"/>
    <property type="match status" value="1"/>
</dbReference>
<evidence type="ECO:0000259" key="3">
    <source>
        <dbReference type="Pfam" id="PF20155"/>
    </source>
</evidence>
<evidence type="ECO:0000256" key="1">
    <source>
        <dbReference type="SAM" id="Coils"/>
    </source>
</evidence>